<feature type="region of interest" description="Disordered" evidence="1">
    <location>
        <begin position="17"/>
        <end position="64"/>
    </location>
</feature>
<organism evidence="2 3">
    <name type="scientific">Kwoniella shandongensis</name>
    <dbReference type="NCBI Taxonomy" id="1734106"/>
    <lineage>
        <taxon>Eukaryota</taxon>
        <taxon>Fungi</taxon>
        <taxon>Dikarya</taxon>
        <taxon>Basidiomycota</taxon>
        <taxon>Agaricomycotina</taxon>
        <taxon>Tremellomycetes</taxon>
        <taxon>Tremellales</taxon>
        <taxon>Cryptococcaceae</taxon>
        <taxon>Kwoniella</taxon>
    </lineage>
</organism>
<dbReference type="GeneID" id="43586028"/>
<evidence type="ECO:0000313" key="3">
    <source>
        <dbReference type="Proteomes" id="UP000322225"/>
    </source>
</evidence>
<dbReference type="AlphaFoldDB" id="A0AAJ8MXL7"/>
<sequence>MSVRVFSTPVQFLIAHPSQSLPHPGQKERTKRSSALDLLRPKSSLGTARLRASSPQPDDVKSPITSPELLFGLPSASAAPERYNKRPSLGASLRHWTSPVSRDGKGKKKLGRWYQGRIEFVVAGAGGSLAGTLRVYDHSNRPVLQQSLDPIQPNWTVEAIQYVHYTACNRPHTLSLLLPFNGTVDENASQSSVQMSSSGSHGVHPSMSPLKVLSRGRGSTLSYATAGASSSLHPVSNKFLTPRPTEESLNSDITAAIERKQEQQDTLLFLSFNSTKIRNEWFILFRSYAIRDENHIHRRLQLRVLDLHEMVVSEGQHLATDSSSSKLKSTSVEGSSVRSSNLTGSSWKHVKHGWTSKDDLCVELVVARTTWAKAEDVSAVPFWGEVFTFEGIPEPSSCASIGPTVSTIVQDDIAVDKDNPGSMLKIVEACWKNMYEIALQGDFFVPFCLPRPAVQQTLKLLAKILHAMAFFTNHDTRTDPDLESYSGFIRMMIDYLASFATPAVDDQHTPPTAIEKFVRERIAILPAQQSSAVPAFTEGGPVDYAADAAILLETYYQRRKDDHSVPSDPEVAARLERFDAFLVRTHQRAFQETSEEK</sequence>
<reference evidence="2" key="2">
    <citation type="submission" date="2024-01" db="EMBL/GenBank/DDBJ databases">
        <title>Comparative genomics of Cryptococcus and Kwoniella reveals pathogenesis evolution and contrasting modes of karyotype evolution via chromosome fusion or intercentromeric recombination.</title>
        <authorList>
            <person name="Coelho M.A."/>
            <person name="David-Palma M."/>
            <person name="Shea T."/>
            <person name="Bowers K."/>
            <person name="McGinley-Smith S."/>
            <person name="Mohammad A.W."/>
            <person name="Gnirke A."/>
            <person name="Yurkov A.M."/>
            <person name="Nowrousian M."/>
            <person name="Sun S."/>
            <person name="Cuomo C.A."/>
            <person name="Heitman J."/>
        </authorList>
    </citation>
    <scope>NUCLEOTIDE SEQUENCE</scope>
    <source>
        <strain evidence="2">CBS 12478</strain>
    </source>
</reference>
<reference evidence="2" key="1">
    <citation type="submission" date="2017-08" db="EMBL/GenBank/DDBJ databases">
        <authorList>
            <person name="Cuomo C."/>
            <person name="Billmyre B."/>
            <person name="Heitman J."/>
        </authorList>
    </citation>
    <scope>NUCLEOTIDE SEQUENCE</scope>
    <source>
        <strain evidence="2">CBS 12478</strain>
    </source>
</reference>
<dbReference type="Proteomes" id="UP000322225">
    <property type="component" value="Chromosome 6"/>
</dbReference>
<dbReference type="RefSeq" id="XP_065823398.1">
    <property type="nucleotide sequence ID" value="XM_065967326.1"/>
</dbReference>
<name>A0AAJ8MXL7_9TREE</name>
<keyword evidence="3" id="KW-1185">Reference proteome</keyword>
<evidence type="ECO:0000313" key="2">
    <source>
        <dbReference type="EMBL" id="WWD19122.1"/>
    </source>
</evidence>
<protein>
    <submittedName>
        <fullName evidence="2">Uncharacterized protein</fullName>
    </submittedName>
</protein>
<accession>A0AAJ8MXL7</accession>
<evidence type="ECO:0000256" key="1">
    <source>
        <dbReference type="SAM" id="MobiDB-lite"/>
    </source>
</evidence>
<dbReference type="EMBL" id="CP144056">
    <property type="protein sequence ID" value="WWD19122.1"/>
    <property type="molecule type" value="Genomic_DNA"/>
</dbReference>
<gene>
    <name evidence="2" type="ORF">CI109_103580</name>
</gene>
<dbReference type="KEGG" id="ksn:43586028"/>
<proteinExistence type="predicted"/>